<dbReference type="PANTHER" id="PTHR33525">
    <property type="match status" value="1"/>
</dbReference>
<proteinExistence type="predicted"/>
<evidence type="ECO:0000313" key="3">
    <source>
        <dbReference type="Proteomes" id="UP000194450"/>
    </source>
</evidence>
<reference evidence="3" key="1">
    <citation type="submission" date="2017-04" db="EMBL/GenBank/DDBJ databases">
        <authorList>
            <person name="Varghese N."/>
            <person name="Submissions S."/>
        </authorList>
    </citation>
    <scope>NUCLEOTIDE SEQUENCE [LARGE SCALE GENOMIC DNA]</scope>
</reference>
<dbReference type="Pfam" id="PF08668">
    <property type="entry name" value="HDOD"/>
    <property type="match status" value="1"/>
</dbReference>
<dbReference type="PROSITE" id="PS51833">
    <property type="entry name" value="HDOD"/>
    <property type="match status" value="1"/>
</dbReference>
<dbReference type="RefSeq" id="WP_086434777.1">
    <property type="nucleotide sequence ID" value="NZ_FXWH01000001.1"/>
</dbReference>
<dbReference type="SUPFAM" id="SSF109604">
    <property type="entry name" value="HD-domain/PDEase-like"/>
    <property type="match status" value="1"/>
</dbReference>
<evidence type="ECO:0000259" key="1">
    <source>
        <dbReference type="PROSITE" id="PS51833"/>
    </source>
</evidence>
<gene>
    <name evidence="2" type="ORF">SAMN06297229_1753</name>
</gene>
<protein>
    <submittedName>
        <fullName evidence="2">HD-like signal output (HDOD) domain, no enzymatic activity</fullName>
    </submittedName>
</protein>
<name>A0A1Y6F828_9GAMM</name>
<dbReference type="OrthoDB" id="9784953at2"/>
<keyword evidence="3" id="KW-1185">Reference proteome</keyword>
<dbReference type="PANTHER" id="PTHR33525:SF6">
    <property type="entry name" value="HDOD DOMAIN-CONTAINING PROTEIN"/>
    <property type="match status" value="1"/>
</dbReference>
<dbReference type="Gene3D" id="1.10.3210.10">
    <property type="entry name" value="Hypothetical protein af1432"/>
    <property type="match status" value="1"/>
</dbReference>
<dbReference type="AlphaFoldDB" id="A0A1Y6F828"/>
<dbReference type="EMBL" id="FXWH01000001">
    <property type="protein sequence ID" value="SMQ69741.1"/>
    <property type="molecule type" value="Genomic_DNA"/>
</dbReference>
<sequence>MAIVITKAEKQLLQSVSIPPRPETLLKISAEAKKDEPDVSVVAEAIAADMGISAAVLQVVNSAAFRRVREIESIQQAVMTLGFRRVFPIVRAVALKSALSNHALLENFWDYNERVAAASVLVAERLGKNPLRDHVYMLGLFQGAGIPVMLAAFDDYDTIFERSQDESWDQLLKEERERYQTTHTTVGALLAQQWRLPKLLVEVIYYLHEEEGIFESDDLDALGLDLLGVVKIGRYIADQQERQEAGRQEWLSVQDAVLNHFQLDDYQLEEMLSEINEELNEH</sequence>
<dbReference type="InterPro" id="IPR013976">
    <property type="entry name" value="HDOD"/>
</dbReference>
<dbReference type="Proteomes" id="UP000194450">
    <property type="component" value="Unassembled WGS sequence"/>
</dbReference>
<evidence type="ECO:0000313" key="2">
    <source>
        <dbReference type="EMBL" id="SMQ69741.1"/>
    </source>
</evidence>
<feature type="domain" description="HDOD" evidence="1">
    <location>
        <begin position="18"/>
        <end position="210"/>
    </location>
</feature>
<dbReference type="InterPro" id="IPR052340">
    <property type="entry name" value="RNase_Y/CdgJ"/>
</dbReference>
<accession>A0A1Y6F828</accession>
<organism evidence="2 3">
    <name type="scientific">Pseudidiomarina planktonica</name>
    <dbReference type="NCBI Taxonomy" id="1323738"/>
    <lineage>
        <taxon>Bacteria</taxon>
        <taxon>Pseudomonadati</taxon>
        <taxon>Pseudomonadota</taxon>
        <taxon>Gammaproteobacteria</taxon>
        <taxon>Alteromonadales</taxon>
        <taxon>Idiomarinaceae</taxon>
        <taxon>Pseudidiomarina</taxon>
    </lineage>
</organism>